<evidence type="ECO:0000313" key="2">
    <source>
        <dbReference type="Proteomes" id="UP000790347"/>
    </source>
</evidence>
<reference evidence="1" key="2">
    <citation type="journal article" date="2022" name="Res Sq">
        <title>Comparative Genomics Reveals Insights into the Divergent Evolution of Astigmatic Mites and Household Pest Adaptations.</title>
        <authorList>
            <person name="Xiong Q."/>
            <person name="Wan A.T.-Y."/>
            <person name="Liu X.-Y."/>
            <person name="Fung C.S.-H."/>
            <person name="Xiao X."/>
            <person name="Malainual N."/>
            <person name="Hou J."/>
            <person name="Wang L."/>
            <person name="Wang M."/>
            <person name="Yang K."/>
            <person name="Cui Y."/>
            <person name="Leung E."/>
            <person name="Nong W."/>
            <person name="Shin S.-K."/>
            <person name="Au S."/>
            <person name="Jeong K.Y."/>
            <person name="Chew F.T."/>
            <person name="Hui J."/>
            <person name="Leung T.F."/>
            <person name="Tungtrongchitr A."/>
            <person name="Zhong N."/>
            <person name="Liu Z."/>
            <person name="Tsui S."/>
        </authorList>
    </citation>
    <scope>NUCLEOTIDE SEQUENCE</scope>
    <source>
        <strain evidence="1">Derf</strain>
        <tissue evidence="1">Whole organism</tissue>
    </source>
</reference>
<dbReference type="AlphaFoldDB" id="A0A922L8R8"/>
<accession>A0A922L8R8</accession>
<protein>
    <submittedName>
        <fullName evidence="1">Uncharacterized protein</fullName>
    </submittedName>
</protein>
<comment type="caution">
    <text evidence="1">The sequence shown here is derived from an EMBL/GenBank/DDBJ whole genome shotgun (WGS) entry which is preliminary data.</text>
</comment>
<proteinExistence type="predicted"/>
<keyword evidence="2" id="KW-1185">Reference proteome</keyword>
<sequence length="168" mass="19197">MNRIHDEMKEDYQLKMDSFWLFPIAAVDDDDNGDLQRISHNVCCIASANVAVFTPGLFFDCNKRLACRSNCFFNFFSFLSRSRLTTSSGGIGSPLHDCGCALCAGLPGPICQIIVKNKRQRNLKINRKPILIMLVNGKNCTKSRNKKHQTKCLPFFVFSRLRHFARRF</sequence>
<gene>
    <name evidence="1" type="ORF">DERF_008055</name>
</gene>
<name>A0A922L8R8_DERFA</name>
<dbReference type="EMBL" id="ASGP02000003">
    <property type="protein sequence ID" value="KAH9517377.1"/>
    <property type="molecule type" value="Genomic_DNA"/>
</dbReference>
<evidence type="ECO:0000313" key="1">
    <source>
        <dbReference type="EMBL" id="KAH9517377.1"/>
    </source>
</evidence>
<dbReference type="Proteomes" id="UP000790347">
    <property type="component" value="Unassembled WGS sequence"/>
</dbReference>
<reference evidence="1" key="1">
    <citation type="submission" date="2013-05" db="EMBL/GenBank/DDBJ databases">
        <authorList>
            <person name="Yim A.K.Y."/>
            <person name="Chan T.F."/>
            <person name="Ji K.M."/>
            <person name="Liu X.Y."/>
            <person name="Zhou J.W."/>
            <person name="Li R.Q."/>
            <person name="Yang K.Y."/>
            <person name="Li J."/>
            <person name="Li M."/>
            <person name="Law P.T.W."/>
            <person name="Wu Y.L."/>
            <person name="Cai Z.L."/>
            <person name="Qin H."/>
            <person name="Bao Y."/>
            <person name="Leung R.K.K."/>
            <person name="Ng P.K.S."/>
            <person name="Zou J."/>
            <person name="Zhong X.J."/>
            <person name="Ran P.X."/>
            <person name="Zhong N.S."/>
            <person name="Liu Z.G."/>
            <person name="Tsui S.K.W."/>
        </authorList>
    </citation>
    <scope>NUCLEOTIDE SEQUENCE</scope>
    <source>
        <strain evidence="1">Derf</strain>
        <tissue evidence="1">Whole organism</tissue>
    </source>
</reference>
<organism evidence="1 2">
    <name type="scientific">Dermatophagoides farinae</name>
    <name type="common">American house dust mite</name>
    <dbReference type="NCBI Taxonomy" id="6954"/>
    <lineage>
        <taxon>Eukaryota</taxon>
        <taxon>Metazoa</taxon>
        <taxon>Ecdysozoa</taxon>
        <taxon>Arthropoda</taxon>
        <taxon>Chelicerata</taxon>
        <taxon>Arachnida</taxon>
        <taxon>Acari</taxon>
        <taxon>Acariformes</taxon>
        <taxon>Sarcoptiformes</taxon>
        <taxon>Astigmata</taxon>
        <taxon>Psoroptidia</taxon>
        <taxon>Analgoidea</taxon>
        <taxon>Pyroglyphidae</taxon>
        <taxon>Dermatophagoidinae</taxon>
        <taxon>Dermatophagoides</taxon>
    </lineage>
</organism>